<evidence type="ECO:0000313" key="2">
    <source>
        <dbReference type="EMBL" id="BCJ68237.1"/>
    </source>
</evidence>
<dbReference type="Proteomes" id="UP000680866">
    <property type="component" value="Chromosome"/>
</dbReference>
<dbReference type="KEGG" id="pry:Prubr_52580"/>
<name>A0A810N4K0_9ACTN</name>
<feature type="domain" description="Carrier" evidence="1">
    <location>
        <begin position="4"/>
        <end position="82"/>
    </location>
</feature>
<evidence type="ECO:0000259" key="1">
    <source>
        <dbReference type="PROSITE" id="PS50075"/>
    </source>
</evidence>
<dbReference type="EMBL" id="AP023359">
    <property type="protein sequence ID" value="BCJ68237.1"/>
    <property type="molecule type" value="Genomic_DNA"/>
</dbReference>
<dbReference type="Gene3D" id="1.10.1200.10">
    <property type="entry name" value="ACP-like"/>
    <property type="match status" value="1"/>
</dbReference>
<gene>
    <name evidence="2" type="ORF">Prubr_52580</name>
</gene>
<organism evidence="2 3">
    <name type="scientific">Polymorphospora rubra</name>
    <dbReference type="NCBI Taxonomy" id="338584"/>
    <lineage>
        <taxon>Bacteria</taxon>
        <taxon>Bacillati</taxon>
        <taxon>Actinomycetota</taxon>
        <taxon>Actinomycetes</taxon>
        <taxon>Micromonosporales</taxon>
        <taxon>Micromonosporaceae</taxon>
        <taxon>Polymorphospora</taxon>
    </lineage>
</organism>
<dbReference type="InterPro" id="IPR009081">
    <property type="entry name" value="PP-bd_ACP"/>
</dbReference>
<sequence>MAQRAWDDTFITVLRKHLKLLPAGEPLAPDASLVELGLDSLEMVGLLIDLESVYEVSFPDSEMNFETFASAERLWAVLTRLRATS</sequence>
<protein>
    <recommendedName>
        <fullName evidence="1">Carrier domain-containing protein</fullName>
    </recommendedName>
</protein>
<dbReference type="PROSITE" id="PS50075">
    <property type="entry name" value="CARRIER"/>
    <property type="match status" value="1"/>
</dbReference>
<dbReference type="AlphaFoldDB" id="A0A810N4K0"/>
<accession>A0A810N4K0</accession>
<keyword evidence="3" id="KW-1185">Reference proteome</keyword>
<evidence type="ECO:0000313" key="3">
    <source>
        <dbReference type="Proteomes" id="UP000680866"/>
    </source>
</evidence>
<dbReference type="InterPro" id="IPR036736">
    <property type="entry name" value="ACP-like_sf"/>
</dbReference>
<dbReference type="SUPFAM" id="SSF47336">
    <property type="entry name" value="ACP-like"/>
    <property type="match status" value="1"/>
</dbReference>
<proteinExistence type="predicted"/>
<dbReference type="Pfam" id="PF00550">
    <property type="entry name" value="PP-binding"/>
    <property type="match status" value="1"/>
</dbReference>
<reference evidence="2" key="1">
    <citation type="submission" date="2020-08" db="EMBL/GenBank/DDBJ databases">
        <title>Whole genome shotgun sequence of Polymorphospora rubra NBRC 101157.</title>
        <authorList>
            <person name="Komaki H."/>
            <person name="Tamura T."/>
        </authorList>
    </citation>
    <scope>NUCLEOTIDE SEQUENCE</scope>
    <source>
        <strain evidence="2">NBRC 101157</strain>
    </source>
</reference>
<dbReference type="RefSeq" id="WP_212817514.1">
    <property type="nucleotide sequence ID" value="NZ_AP023359.1"/>
</dbReference>